<dbReference type="InterPro" id="IPR029044">
    <property type="entry name" value="Nucleotide-diphossugar_trans"/>
</dbReference>
<organism evidence="4">
    <name type="scientific">uncultured Helicobacter sp</name>
    <dbReference type="NCBI Taxonomy" id="175537"/>
    <lineage>
        <taxon>Bacteria</taxon>
        <taxon>Pseudomonadati</taxon>
        <taxon>Campylobacterota</taxon>
        <taxon>Epsilonproteobacteria</taxon>
        <taxon>Campylobacterales</taxon>
        <taxon>Helicobacteraceae</taxon>
        <taxon>Helicobacter</taxon>
        <taxon>environmental samples</taxon>
    </lineage>
</organism>
<dbReference type="EMBL" id="KF118757">
    <property type="protein sequence ID" value="AIA86021.1"/>
    <property type="molecule type" value="Genomic_DNA"/>
</dbReference>
<evidence type="ECO:0000256" key="2">
    <source>
        <dbReference type="ARBA" id="ARBA00022679"/>
    </source>
</evidence>
<keyword evidence="2" id="KW-0808">Transferase</keyword>
<dbReference type="AlphaFoldDB" id="A0A060BZV3"/>
<proteinExistence type="predicted"/>
<dbReference type="InterPro" id="IPR001173">
    <property type="entry name" value="Glyco_trans_2-like"/>
</dbReference>
<evidence type="ECO:0000259" key="3">
    <source>
        <dbReference type="Pfam" id="PF00535"/>
    </source>
</evidence>
<dbReference type="PANTHER" id="PTHR22916:SF51">
    <property type="entry name" value="GLYCOSYLTRANSFERASE EPSH-RELATED"/>
    <property type="match status" value="1"/>
</dbReference>
<dbReference type="CDD" id="cd00761">
    <property type="entry name" value="Glyco_tranf_GTA_type"/>
    <property type="match status" value="1"/>
</dbReference>
<keyword evidence="1" id="KW-0328">Glycosyltransferase</keyword>
<dbReference type="Gene3D" id="3.90.550.10">
    <property type="entry name" value="Spore Coat Polysaccharide Biosynthesis Protein SpsA, Chain A"/>
    <property type="match status" value="1"/>
</dbReference>
<accession>A0A060BZV3</accession>
<evidence type="ECO:0000313" key="4">
    <source>
        <dbReference type="EMBL" id="AIA86021.1"/>
    </source>
</evidence>
<dbReference type="SUPFAM" id="SSF53448">
    <property type="entry name" value="Nucleotide-diphospho-sugar transferases"/>
    <property type="match status" value="1"/>
</dbReference>
<reference evidence="4" key="1">
    <citation type="journal article" date="2013" name="Environ. Microbiol.">
        <title>Seasonally variable intestinal metagenomes of the red palm weevil (Rhynchophorus ferrugineus).</title>
        <authorList>
            <person name="Jia S."/>
            <person name="Zhang X."/>
            <person name="Zhang G."/>
            <person name="Yin A."/>
            <person name="Zhang S."/>
            <person name="Li F."/>
            <person name="Wang L."/>
            <person name="Zhao D."/>
            <person name="Yun Q."/>
            <person name="Tala"/>
            <person name="Wang J."/>
            <person name="Sun G."/>
            <person name="Baabdullah M."/>
            <person name="Yu X."/>
            <person name="Hu S."/>
            <person name="Al-Mssallem I.S."/>
            <person name="Yu J."/>
        </authorList>
    </citation>
    <scope>NUCLEOTIDE SEQUENCE</scope>
</reference>
<dbReference type="PANTHER" id="PTHR22916">
    <property type="entry name" value="GLYCOSYLTRANSFERASE"/>
    <property type="match status" value="1"/>
</dbReference>
<evidence type="ECO:0000256" key="1">
    <source>
        <dbReference type="ARBA" id="ARBA00022676"/>
    </source>
</evidence>
<dbReference type="Pfam" id="PF00535">
    <property type="entry name" value="Glycos_transf_2"/>
    <property type="match status" value="1"/>
</dbReference>
<sequence>MLITLLCVFDIKIIFKNIISIFQGRGGLLTLSIPVNSSPLISVIIPVYNVEEYLARCLESVVKQTYKNLEIICVNDGSTDSSKRILEDYSKKIRE</sequence>
<dbReference type="GO" id="GO:0016758">
    <property type="term" value="F:hexosyltransferase activity"/>
    <property type="evidence" value="ECO:0007669"/>
    <property type="project" value="UniProtKB-ARBA"/>
</dbReference>
<feature type="domain" description="Glycosyltransferase 2-like" evidence="3">
    <location>
        <begin position="42"/>
        <end position="92"/>
    </location>
</feature>
<name>A0A060BZV3_9HELI</name>
<protein>
    <submittedName>
        <fullName evidence="4">Glycos_transf_2</fullName>
    </submittedName>
</protein>